<keyword evidence="5" id="KW-1185">Reference proteome</keyword>
<dbReference type="PANTHER" id="PTHR43142">
    <property type="entry name" value="CARBOXYLIC ESTER HYDROLASE"/>
    <property type="match status" value="1"/>
</dbReference>
<evidence type="ECO:0000313" key="4">
    <source>
        <dbReference type="EMBL" id="CAD7081111.1"/>
    </source>
</evidence>
<sequence length="546" mass="60975">MVLLKIFVFLFGVAATVGFQPLVVIPGVGRVAGTIGSTAWSKRPIIQFHGIKYAESPNGPNRFQPPVKAHPWGHVYDASKPGPACPSFKNMVEDPGRDVEDCLTLTIHTPALTGRFPVMFYIHGEFFFDGSSEEAQPNYLLEKDVVLVSVQYRLAPFGFLSTRSAEIPGNMAALDVIMALEWVKTNIPFFGGNGDEITIFGQGSGATLAHLLMITPVIEQPIFRRVILQSGSMLSPYFINENPFDHAMDIAYKANCTRVNTVEGVNNCLVRLPASKLIAAFGEHAKSKEKDGIGRYGGFQWTVDDFYGVLPMHPARLVRDTNRFYYPMIGGVTKNVGSYFFTRQILKRLHQPNHIKVDVEDILEVVLKHTIGDDDFGIWKTLAAENLFDVEQIENSTLAALEAGLIDLLSNILYKGPVLQAVQMNSKLLPNDTYLYTFDYKGQYSRYPNQGTRHYGVSLSDDNLYLFPYPPEAARLNPEDTEMAQTMVDLWTSFAITGVPESDEVDDWPSVAMVTGPYLSIGEDDIVRFDFTEEMTRTNQDLQSYD</sequence>
<organism evidence="4 5">
    <name type="scientific">Hermetia illucens</name>
    <name type="common">Black soldier fly</name>
    <dbReference type="NCBI Taxonomy" id="343691"/>
    <lineage>
        <taxon>Eukaryota</taxon>
        <taxon>Metazoa</taxon>
        <taxon>Ecdysozoa</taxon>
        <taxon>Arthropoda</taxon>
        <taxon>Hexapoda</taxon>
        <taxon>Insecta</taxon>
        <taxon>Pterygota</taxon>
        <taxon>Neoptera</taxon>
        <taxon>Endopterygota</taxon>
        <taxon>Diptera</taxon>
        <taxon>Brachycera</taxon>
        <taxon>Stratiomyomorpha</taxon>
        <taxon>Stratiomyidae</taxon>
        <taxon>Hermetiinae</taxon>
        <taxon>Hermetia</taxon>
    </lineage>
</organism>
<keyword evidence="1" id="KW-0325">Glycoprotein</keyword>
<feature type="chain" id="PRO_5031175955" description="Carboxylesterase type B domain-containing protein" evidence="2">
    <location>
        <begin position="19"/>
        <end position="546"/>
    </location>
</feature>
<dbReference type="OrthoDB" id="3200163at2759"/>
<gene>
    <name evidence="4" type="ORF">HERILL_LOCUS4234</name>
</gene>
<dbReference type="PANTHER" id="PTHR43142:SF12">
    <property type="entry name" value="CARBOXYLESTERASE TYPE B DOMAIN-CONTAINING PROTEIN-RELATED"/>
    <property type="match status" value="1"/>
</dbReference>
<dbReference type="Gene3D" id="3.40.50.1820">
    <property type="entry name" value="alpha/beta hydrolase"/>
    <property type="match status" value="1"/>
</dbReference>
<dbReference type="Proteomes" id="UP000594454">
    <property type="component" value="Chromosome 2"/>
</dbReference>
<evidence type="ECO:0000259" key="3">
    <source>
        <dbReference type="Pfam" id="PF00135"/>
    </source>
</evidence>
<evidence type="ECO:0000256" key="2">
    <source>
        <dbReference type="SAM" id="SignalP"/>
    </source>
</evidence>
<accession>A0A7R8YPU3</accession>
<dbReference type="AlphaFoldDB" id="A0A7R8YPU3"/>
<evidence type="ECO:0000256" key="1">
    <source>
        <dbReference type="ARBA" id="ARBA00023180"/>
    </source>
</evidence>
<keyword evidence="2" id="KW-0732">Signal</keyword>
<dbReference type="SUPFAM" id="SSF53474">
    <property type="entry name" value="alpha/beta-Hydrolases"/>
    <property type="match status" value="1"/>
</dbReference>
<feature type="domain" description="Carboxylesterase type B" evidence="3">
    <location>
        <begin position="23"/>
        <end position="525"/>
    </location>
</feature>
<dbReference type="InterPro" id="IPR002018">
    <property type="entry name" value="CarbesteraseB"/>
</dbReference>
<dbReference type="InterPro" id="IPR029058">
    <property type="entry name" value="AB_hydrolase_fold"/>
</dbReference>
<name>A0A7R8YPU3_HERIL</name>
<proteinExistence type="predicted"/>
<dbReference type="EMBL" id="LR899010">
    <property type="protein sequence ID" value="CAD7081111.1"/>
    <property type="molecule type" value="Genomic_DNA"/>
</dbReference>
<dbReference type="InParanoid" id="A0A7R8YPU3"/>
<protein>
    <recommendedName>
        <fullName evidence="3">Carboxylesterase type B domain-containing protein</fullName>
    </recommendedName>
</protein>
<dbReference type="Pfam" id="PF00135">
    <property type="entry name" value="COesterase"/>
    <property type="match status" value="1"/>
</dbReference>
<evidence type="ECO:0000313" key="5">
    <source>
        <dbReference type="Proteomes" id="UP000594454"/>
    </source>
</evidence>
<reference evidence="4 5" key="1">
    <citation type="submission" date="2020-11" db="EMBL/GenBank/DDBJ databases">
        <authorList>
            <person name="Wallbank WR R."/>
            <person name="Pardo Diaz C."/>
            <person name="Kozak K."/>
            <person name="Martin S."/>
            <person name="Jiggins C."/>
            <person name="Moest M."/>
            <person name="Warren A I."/>
            <person name="Generalovic N T."/>
            <person name="Byers J.R.P. K."/>
            <person name="Montejo-Kovacevich G."/>
            <person name="Yen C E."/>
        </authorList>
    </citation>
    <scope>NUCLEOTIDE SEQUENCE [LARGE SCALE GENOMIC DNA]</scope>
</reference>
<feature type="signal peptide" evidence="2">
    <location>
        <begin position="1"/>
        <end position="18"/>
    </location>
</feature>